<dbReference type="NCBIfam" id="NF006054">
    <property type="entry name" value="PRK08202.1"/>
    <property type="match status" value="1"/>
</dbReference>
<gene>
    <name evidence="8" type="ORF">GUITHDRAFT_163087</name>
</gene>
<feature type="binding site" evidence="6">
    <location>
        <position position="31"/>
    </location>
    <ligand>
        <name>phosphate</name>
        <dbReference type="ChEBI" id="CHEBI:43474"/>
    </ligand>
</feature>
<dbReference type="InterPro" id="IPR000845">
    <property type="entry name" value="Nucleoside_phosphorylase_d"/>
</dbReference>
<name>L1JBV9_GUITC</name>
<feature type="binding site" evidence="6">
    <location>
        <position position="193"/>
    </location>
    <ligand>
        <name>a purine D-ribonucleoside</name>
        <dbReference type="ChEBI" id="CHEBI:142355"/>
    </ligand>
</feature>
<feature type="binding site" evidence="6">
    <location>
        <begin position="82"/>
        <end position="84"/>
    </location>
    <ligand>
        <name>phosphate</name>
        <dbReference type="ChEBI" id="CHEBI:43474"/>
    </ligand>
</feature>
<feature type="domain" description="Nucleoside phosphorylase" evidence="7">
    <location>
        <begin position="25"/>
        <end position="265"/>
    </location>
</feature>
<dbReference type="CDD" id="cd09009">
    <property type="entry name" value="PNP-EcPNPII_like"/>
    <property type="match status" value="1"/>
</dbReference>
<comment type="similarity">
    <text evidence="2 5">Belongs to the PNP/MTAP phosphorylase family.</text>
</comment>
<feature type="binding site" evidence="6">
    <location>
        <position position="212"/>
    </location>
    <ligand>
        <name>phosphate</name>
        <dbReference type="ChEBI" id="CHEBI:43474"/>
    </ligand>
</feature>
<dbReference type="PANTHER" id="PTHR11904:SF9">
    <property type="entry name" value="PURINE NUCLEOSIDE PHOSPHORYLASE-RELATED"/>
    <property type="match status" value="1"/>
</dbReference>
<dbReference type="PaxDb" id="55529-EKX46033"/>
<evidence type="ECO:0000256" key="5">
    <source>
        <dbReference type="PIRNR" id="PIRNR000477"/>
    </source>
</evidence>
<dbReference type="NCBIfam" id="TIGR01697">
    <property type="entry name" value="PNPH-PUNA-XAPA"/>
    <property type="match status" value="1"/>
</dbReference>
<dbReference type="GO" id="GO:0009116">
    <property type="term" value="P:nucleoside metabolic process"/>
    <property type="evidence" value="ECO:0007669"/>
    <property type="project" value="InterPro"/>
</dbReference>
<evidence type="ECO:0000256" key="4">
    <source>
        <dbReference type="ARBA" id="ARBA00022679"/>
    </source>
</evidence>
<keyword evidence="4 5" id="KW-0808">Transferase</keyword>
<evidence type="ECO:0000256" key="6">
    <source>
        <dbReference type="PIRSR" id="PIRSR000477-2"/>
    </source>
</evidence>
<comment type="pathway">
    <text evidence="1 5">Purine metabolism; purine nucleoside salvage.</text>
</comment>
<dbReference type="Gene3D" id="3.40.50.1580">
    <property type="entry name" value="Nucleoside phosphorylase domain"/>
    <property type="match status" value="1"/>
</dbReference>
<dbReference type="Proteomes" id="UP000011087">
    <property type="component" value="Unassembled WGS sequence"/>
</dbReference>
<dbReference type="PANTHER" id="PTHR11904">
    <property type="entry name" value="METHYLTHIOADENOSINE/PURINE NUCLEOSIDE PHOSPHORYLASE"/>
    <property type="match status" value="1"/>
</dbReference>
<evidence type="ECO:0000259" key="7">
    <source>
        <dbReference type="Pfam" id="PF01048"/>
    </source>
</evidence>
<dbReference type="EnsemblProtists" id="EKX46033">
    <property type="protein sequence ID" value="EKX46033"/>
    <property type="gene ID" value="GUITHDRAFT_163087"/>
</dbReference>
<keyword evidence="3 5" id="KW-0328">Glycosyltransferase</keyword>
<dbReference type="RefSeq" id="XP_005833013.1">
    <property type="nucleotide sequence ID" value="XM_005832956.1"/>
</dbReference>
<feature type="binding site" evidence="6">
    <location>
        <position position="113"/>
    </location>
    <ligand>
        <name>phosphate</name>
        <dbReference type="ChEBI" id="CHEBI:43474"/>
    </ligand>
</feature>
<dbReference type="EC" id="2.4.2.1" evidence="5"/>
<feature type="binding site" evidence="6">
    <location>
        <position position="62"/>
    </location>
    <ligand>
        <name>phosphate</name>
        <dbReference type="ChEBI" id="CHEBI:43474"/>
    </ligand>
</feature>
<evidence type="ECO:0000256" key="2">
    <source>
        <dbReference type="ARBA" id="ARBA00006751"/>
    </source>
</evidence>
<protein>
    <recommendedName>
        <fullName evidence="5">Purine nucleoside phosphorylase</fullName>
        <ecNumber evidence="5">2.4.2.1</ecNumber>
    </recommendedName>
    <alternativeName>
        <fullName evidence="5">Inosine-guanosine phosphorylase</fullName>
    </alternativeName>
</protein>
<organism evidence="8">
    <name type="scientific">Guillardia theta (strain CCMP2712)</name>
    <name type="common">Cryptophyte</name>
    <dbReference type="NCBI Taxonomy" id="905079"/>
    <lineage>
        <taxon>Eukaryota</taxon>
        <taxon>Cryptophyceae</taxon>
        <taxon>Pyrenomonadales</taxon>
        <taxon>Geminigeraceae</taxon>
        <taxon>Guillardia</taxon>
    </lineage>
</organism>
<dbReference type="STRING" id="905079.L1JBV9"/>
<dbReference type="eggNOG" id="KOG3984">
    <property type="taxonomic scope" value="Eukaryota"/>
</dbReference>
<dbReference type="GeneID" id="17302750"/>
<dbReference type="UniPathway" id="UPA00606"/>
<dbReference type="EMBL" id="JH992996">
    <property type="protein sequence ID" value="EKX46033.1"/>
    <property type="molecule type" value="Genomic_DNA"/>
</dbReference>
<dbReference type="GO" id="GO:0005737">
    <property type="term" value="C:cytoplasm"/>
    <property type="evidence" value="ECO:0007669"/>
    <property type="project" value="TreeGrafter"/>
</dbReference>
<dbReference type="SUPFAM" id="SSF53167">
    <property type="entry name" value="Purine and uridine phosphorylases"/>
    <property type="match status" value="1"/>
</dbReference>
<proteinExistence type="inferred from homology"/>
<dbReference type="InterPro" id="IPR011268">
    <property type="entry name" value="Purine_phosphorylase"/>
</dbReference>
<evidence type="ECO:0000313" key="10">
    <source>
        <dbReference type="Proteomes" id="UP000011087"/>
    </source>
</evidence>
<dbReference type="InterPro" id="IPR035994">
    <property type="entry name" value="Nucleoside_phosphorylase_sf"/>
</dbReference>
<evidence type="ECO:0000256" key="1">
    <source>
        <dbReference type="ARBA" id="ARBA00005058"/>
    </source>
</evidence>
<dbReference type="KEGG" id="gtt:GUITHDRAFT_163087"/>
<dbReference type="PIRSF" id="PIRSF000477">
    <property type="entry name" value="PurNPase"/>
    <property type="match status" value="1"/>
</dbReference>
<dbReference type="OMA" id="EGVYAQF"/>
<dbReference type="HOGENOM" id="CLU_054456_1_0_1"/>
<comment type="function">
    <text evidence="5">The purine nucleoside phosphorylases catalyze the phosphorolytic breakdown of the N-glycosidic bond in the beta-(deoxy)ribonucleoside molecules, with the formation of the corresponding free purine bases and pentose-1-phosphate.</text>
</comment>
<reference evidence="8 10" key="1">
    <citation type="journal article" date="2012" name="Nature">
        <title>Algal genomes reveal evolutionary mosaicism and the fate of nucleomorphs.</title>
        <authorList>
            <consortium name="DOE Joint Genome Institute"/>
            <person name="Curtis B.A."/>
            <person name="Tanifuji G."/>
            <person name="Burki F."/>
            <person name="Gruber A."/>
            <person name="Irimia M."/>
            <person name="Maruyama S."/>
            <person name="Arias M.C."/>
            <person name="Ball S.G."/>
            <person name="Gile G.H."/>
            <person name="Hirakawa Y."/>
            <person name="Hopkins J.F."/>
            <person name="Kuo A."/>
            <person name="Rensing S.A."/>
            <person name="Schmutz J."/>
            <person name="Symeonidi A."/>
            <person name="Elias M."/>
            <person name="Eveleigh R.J."/>
            <person name="Herman E.K."/>
            <person name="Klute M.J."/>
            <person name="Nakayama T."/>
            <person name="Obornik M."/>
            <person name="Reyes-Prieto A."/>
            <person name="Armbrust E.V."/>
            <person name="Aves S.J."/>
            <person name="Beiko R.G."/>
            <person name="Coutinho P."/>
            <person name="Dacks J.B."/>
            <person name="Durnford D.G."/>
            <person name="Fast N.M."/>
            <person name="Green B.R."/>
            <person name="Grisdale C.J."/>
            <person name="Hempel F."/>
            <person name="Henrissat B."/>
            <person name="Hoppner M.P."/>
            <person name="Ishida K."/>
            <person name="Kim E."/>
            <person name="Koreny L."/>
            <person name="Kroth P.G."/>
            <person name="Liu Y."/>
            <person name="Malik S.B."/>
            <person name="Maier U.G."/>
            <person name="McRose D."/>
            <person name="Mock T."/>
            <person name="Neilson J.A."/>
            <person name="Onodera N.T."/>
            <person name="Poole A.M."/>
            <person name="Pritham E.J."/>
            <person name="Richards T.A."/>
            <person name="Rocap G."/>
            <person name="Roy S.W."/>
            <person name="Sarai C."/>
            <person name="Schaack S."/>
            <person name="Shirato S."/>
            <person name="Slamovits C.H."/>
            <person name="Spencer D.F."/>
            <person name="Suzuki S."/>
            <person name="Worden A.Z."/>
            <person name="Zauner S."/>
            <person name="Barry K."/>
            <person name="Bell C."/>
            <person name="Bharti A.K."/>
            <person name="Crow J.A."/>
            <person name="Grimwood J."/>
            <person name="Kramer R."/>
            <person name="Lindquist E."/>
            <person name="Lucas S."/>
            <person name="Salamov A."/>
            <person name="McFadden G.I."/>
            <person name="Lane C.E."/>
            <person name="Keeling P.J."/>
            <person name="Gray M.W."/>
            <person name="Grigoriev I.V."/>
            <person name="Archibald J.M."/>
        </authorList>
    </citation>
    <scope>NUCLEOTIDE SEQUENCE</scope>
    <source>
        <strain evidence="8 10">CCMP2712</strain>
    </source>
</reference>
<dbReference type="OrthoDB" id="10261782at2759"/>
<evidence type="ECO:0000313" key="8">
    <source>
        <dbReference type="EMBL" id="EKX46033.1"/>
    </source>
</evidence>
<dbReference type="AlphaFoldDB" id="L1JBV9"/>
<dbReference type="GO" id="GO:0004731">
    <property type="term" value="F:purine-nucleoside phosphorylase activity"/>
    <property type="evidence" value="ECO:0007669"/>
    <property type="project" value="UniProtKB-EC"/>
</dbReference>
<keyword evidence="10" id="KW-1185">Reference proteome</keyword>
<dbReference type="Pfam" id="PF01048">
    <property type="entry name" value="PNP_UDP_1"/>
    <property type="match status" value="1"/>
</dbReference>
<sequence length="275" mass="28995">MAEEAAGAAAAAIRASLTEAFTPVIAITLGSGCGDVADAIKPVKVINYSDIPGFPVSTVQGHAGQLILGHLAGVPIVGLKGRVHYYEGNPRSMVVPVYTVKLLGAKYLMITNASGSLREEMGPGALVALTDHMNFSGANPLIGPNSDGMGPRFPSLYNAYDPELRSILLDIAKDKDVKVHEGVYVGTSGPSFETPAEIKAYRVLGGDVVGMSTVGEVILARHCDLRVCAISVVVNYAAGMTDQHITHEETLHFTKLAAERVATLVMGWVQRVSNL</sequence>
<feature type="binding site" evidence="6">
    <location>
        <position position="235"/>
    </location>
    <ligand>
        <name>a purine D-ribonucleoside</name>
        <dbReference type="ChEBI" id="CHEBI:142355"/>
    </ligand>
</feature>
<evidence type="ECO:0000256" key="3">
    <source>
        <dbReference type="ARBA" id="ARBA00022676"/>
    </source>
</evidence>
<evidence type="ECO:0000313" key="9">
    <source>
        <dbReference type="EnsemblProtists" id="EKX46033"/>
    </source>
</evidence>
<accession>L1JBV9</accession>
<reference evidence="9" key="3">
    <citation type="submission" date="2016-03" db="UniProtKB">
        <authorList>
            <consortium name="EnsemblProtists"/>
        </authorList>
    </citation>
    <scope>IDENTIFICATION</scope>
</reference>
<reference evidence="10" key="2">
    <citation type="submission" date="2012-11" db="EMBL/GenBank/DDBJ databases">
        <authorList>
            <person name="Kuo A."/>
            <person name="Curtis B.A."/>
            <person name="Tanifuji G."/>
            <person name="Burki F."/>
            <person name="Gruber A."/>
            <person name="Irimia M."/>
            <person name="Maruyama S."/>
            <person name="Arias M.C."/>
            <person name="Ball S.G."/>
            <person name="Gile G.H."/>
            <person name="Hirakawa Y."/>
            <person name="Hopkins J.F."/>
            <person name="Rensing S.A."/>
            <person name="Schmutz J."/>
            <person name="Symeonidi A."/>
            <person name="Elias M."/>
            <person name="Eveleigh R.J."/>
            <person name="Herman E.K."/>
            <person name="Klute M.J."/>
            <person name="Nakayama T."/>
            <person name="Obornik M."/>
            <person name="Reyes-Prieto A."/>
            <person name="Armbrust E.V."/>
            <person name="Aves S.J."/>
            <person name="Beiko R.G."/>
            <person name="Coutinho P."/>
            <person name="Dacks J.B."/>
            <person name="Durnford D.G."/>
            <person name="Fast N.M."/>
            <person name="Green B.R."/>
            <person name="Grisdale C."/>
            <person name="Hempe F."/>
            <person name="Henrissat B."/>
            <person name="Hoppner M.P."/>
            <person name="Ishida K.-I."/>
            <person name="Kim E."/>
            <person name="Koreny L."/>
            <person name="Kroth P.G."/>
            <person name="Liu Y."/>
            <person name="Malik S.-B."/>
            <person name="Maier U.G."/>
            <person name="McRose D."/>
            <person name="Mock T."/>
            <person name="Neilson J.A."/>
            <person name="Onodera N.T."/>
            <person name="Poole A.M."/>
            <person name="Pritham E.J."/>
            <person name="Richards T.A."/>
            <person name="Rocap G."/>
            <person name="Roy S.W."/>
            <person name="Sarai C."/>
            <person name="Schaack S."/>
            <person name="Shirato S."/>
            <person name="Slamovits C.H."/>
            <person name="Spencer D.F."/>
            <person name="Suzuki S."/>
            <person name="Worden A.Z."/>
            <person name="Zauner S."/>
            <person name="Barry K."/>
            <person name="Bell C."/>
            <person name="Bharti A.K."/>
            <person name="Crow J.A."/>
            <person name="Grimwood J."/>
            <person name="Kramer R."/>
            <person name="Lindquist E."/>
            <person name="Lucas S."/>
            <person name="Salamov A."/>
            <person name="McFadden G.I."/>
            <person name="Lane C.E."/>
            <person name="Keeling P.J."/>
            <person name="Gray M.W."/>
            <person name="Grigoriev I.V."/>
            <person name="Archibald J.M."/>
        </authorList>
    </citation>
    <scope>NUCLEOTIDE SEQUENCE</scope>
    <source>
        <strain evidence="10">CCMP2712</strain>
    </source>
</reference>